<evidence type="ECO:0000256" key="2">
    <source>
        <dbReference type="ARBA" id="ARBA00007935"/>
    </source>
</evidence>
<feature type="transmembrane region" description="Helical" evidence="8">
    <location>
        <begin position="197"/>
        <end position="224"/>
    </location>
</feature>
<evidence type="ECO:0000256" key="4">
    <source>
        <dbReference type="ARBA" id="ARBA00022475"/>
    </source>
</evidence>
<keyword evidence="7 8" id="KW-0472">Membrane</keyword>
<evidence type="ECO:0000256" key="5">
    <source>
        <dbReference type="ARBA" id="ARBA00022692"/>
    </source>
</evidence>
<evidence type="ECO:0000313" key="10">
    <source>
        <dbReference type="Proteomes" id="UP000284277"/>
    </source>
</evidence>
<dbReference type="InterPro" id="IPR000522">
    <property type="entry name" value="ABC_transptr_permease_BtuC"/>
</dbReference>
<dbReference type="Proteomes" id="UP000284277">
    <property type="component" value="Unassembled WGS sequence"/>
</dbReference>
<comment type="subcellular location">
    <subcellularLocation>
        <location evidence="1">Cell membrane</location>
        <topology evidence="1">Multi-pass membrane protein</topology>
    </subcellularLocation>
</comment>
<dbReference type="GO" id="GO:0005886">
    <property type="term" value="C:plasma membrane"/>
    <property type="evidence" value="ECO:0007669"/>
    <property type="project" value="UniProtKB-SubCell"/>
</dbReference>
<feature type="transmembrane region" description="Helical" evidence="8">
    <location>
        <begin position="311"/>
        <end position="332"/>
    </location>
</feature>
<dbReference type="Gene3D" id="1.10.3470.10">
    <property type="entry name" value="ABC transporter involved in vitamin B12 uptake, BtuC"/>
    <property type="match status" value="1"/>
</dbReference>
<comment type="caution">
    <text evidence="9">The sequence shown here is derived from an EMBL/GenBank/DDBJ whole genome shotgun (WGS) entry which is preliminary data.</text>
</comment>
<dbReference type="AlphaFoldDB" id="A0A419SVN7"/>
<feature type="transmembrane region" description="Helical" evidence="8">
    <location>
        <begin position="125"/>
        <end position="147"/>
    </location>
</feature>
<dbReference type="SUPFAM" id="SSF81345">
    <property type="entry name" value="ABC transporter involved in vitamin B12 uptake, BtuC"/>
    <property type="match status" value="1"/>
</dbReference>
<gene>
    <name evidence="9" type="ORF">BET01_08085</name>
</gene>
<keyword evidence="5 8" id="KW-0812">Transmembrane</keyword>
<protein>
    <submittedName>
        <fullName evidence="9">ABC transporter permease</fullName>
    </submittedName>
</protein>
<keyword evidence="4" id="KW-1003">Cell membrane</keyword>
<dbReference type="RefSeq" id="WP_120198137.1">
    <property type="nucleotide sequence ID" value="NZ_MCIA01000032.1"/>
</dbReference>
<keyword evidence="10" id="KW-1185">Reference proteome</keyword>
<dbReference type="FunFam" id="1.10.3470.10:FF:000001">
    <property type="entry name" value="Vitamin B12 ABC transporter permease BtuC"/>
    <property type="match status" value="1"/>
</dbReference>
<dbReference type="PANTHER" id="PTHR30472:SF25">
    <property type="entry name" value="ABC TRANSPORTER PERMEASE PROTEIN MJ0876-RELATED"/>
    <property type="match status" value="1"/>
</dbReference>
<sequence length="341" mass="35963">MNIFQRFFQGKNRKAWAFLLWASIGLLIGVGAGLCLGANPMKLSLFLKTLNQKNSDDFLYRIIMTVRLPRVLGALLAGSGLAVSGTIIQSVLNNPLASPNIIGVNAGAGFFVLLASAMFPPSTYLLPIAAFFGSLLACIVVLLAGALGQMSQLMLVLIGFVVNSIFTAGMNVIMILYPDAYVGSGNFLAGGLSSVTLRAIACPSFFIILGLILAMLCAKGLNLLNLGADYAKTLGMNVTVSRCAFLFVASILAGAAVSFCGLIGFVGLLVPHGVKLLIGSDNRFVIPASALTGGLFVIVCDLLARVIFLPYELPVGIFLSLIGSPCFLYLMLKYKRNGFTG</sequence>
<evidence type="ECO:0000256" key="6">
    <source>
        <dbReference type="ARBA" id="ARBA00022989"/>
    </source>
</evidence>
<reference evidence="9 10" key="1">
    <citation type="submission" date="2016-08" db="EMBL/GenBank/DDBJ databases">
        <title>A new outlook on sporulation: Clostridium algidixylanolyticum.</title>
        <authorList>
            <person name="Poppleton D.I."/>
            <person name="Gribaldo S."/>
        </authorList>
    </citation>
    <scope>NUCLEOTIDE SEQUENCE [LARGE SCALE GENOMIC DNA]</scope>
    <source>
        <strain evidence="9 10">SPL73</strain>
    </source>
</reference>
<dbReference type="EMBL" id="MCIA01000032">
    <property type="protein sequence ID" value="RKD29303.1"/>
    <property type="molecule type" value="Genomic_DNA"/>
</dbReference>
<keyword evidence="3" id="KW-0813">Transport</keyword>
<feature type="transmembrane region" description="Helical" evidence="8">
    <location>
        <begin position="284"/>
        <end position="304"/>
    </location>
</feature>
<organism evidence="9 10">
    <name type="scientific">Lacrimispora algidixylanolytica</name>
    <dbReference type="NCBI Taxonomy" id="94868"/>
    <lineage>
        <taxon>Bacteria</taxon>
        <taxon>Bacillati</taxon>
        <taxon>Bacillota</taxon>
        <taxon>Clostridia</taxon>
        <taxon>Lachnospirales</taxon>
        <taxon>Lachnospiraceae</taxon>
        <taxon>Lacrimispora</taxon>
    </lineage>
</organism>
<feature type="transmembrane region" description="Helical" evidence="8">
    <location>
        <begin position="100"/>
        <end position="119"/>
    </location>
</feature>
<evidence type="ECO:0000256" key="1">
    <source>
        <dbReference type="ARBA" id="ARBA00004651"/>
    </source>
</evidence>
<evidence type="ECO:0000256" key="7">
    <source>
        <dbReference type="ARBA" id="ARBA00023136"/>
    </source>
</evidence>
<evidence type="ECO:0000256" key="3">
    <source>
        <dbReference type="ARBA" id="ARBA00022448"/>
    </source>
</evidence>
<dbReference type="OrthoDB" id="9792889at2"/>
<dbReference type="GO" id="GO:0022857">
    <property type="term" value="F:transmembrane transporter activity"/>
    <property type="evidence" value="ECO:0007669"/>
    <property type="project" value="InterPro"/>
</dbReference>
<evidence type="ECO:0000313" key="9">
    <source>
        <dbReference type="EMBL" id="RKD29303.1"/>
    </source>
</evidence>
<proteinExistence type="inferred from homology"/>
<feature type="transmembrane region" description="Helical" evidence="8">
    <location>
        <begin position="154"/>
        <end position="177"/>
    </location>
</feature>
<name>A0A419SVN7_9FIRM</name>
<feature type="transmembrane region" description="Helical" evidence="8">
    <location>
        <begin position="68"/>
        <end position="88"/>
    </location>
</feature>
<comment type="similarity">
    <text evidence="2">Belongs to the binding-protein-dependent transport system permease family. FecCD subfamily.</text>
</comment>
<dbReference type="CDD" id="cd06550">
    <property type="entry name" value="TM_ABC_iron-siderophores_like"/>
    <property type="match status" value="1"/>
</dbReference>
<feature type="transmembrane region" description="Helical" evidence="8">
    <location>
        <begin position="245"/>
        <end position="272"/>
    </location>
</feature>
<evidence type="ECO:0000256" key="8">
    <source>
        <dbReference type="SAM" id="Phobius"/>
    </source>
</evidence>
<keyword evidence="6 8" id="KW-1133">Transmembrane helix</keyword>
<dbReference type="InterPro" id="IPR037294">
    <property type="entry name" value="ABC_BtuC-like"/>
</dbReference>
<dbReference type="PANTHER" id="PTHR30472">
    <property type="entry name" value="FERRIC ENTEROBACTIN TRANSPORT SYSTEM PERMEASE PROTEIN"/>
    <property type="match status" value="1"/>
</dbReference>
<accession>A0A419SVN7</accession>
<dbReference type="Pfam" id="PF01032">
    <property type="entry name" value="FecCD"/>
    <property type="match status" value="1"/>
</dbReference>